<reference evidence="1" key="1">
    <citation type="submission" date="2015-09" db="EMBL/GenBank/DDBJ databases">
        <title>Scylla olivacea transcriptome.</title>
        <authorList>
            <person name="Ikhwanuddin M."/>
        </authorList>
    </citation>
    <scope>NUCLEOTIDE SEQUENCE</scope>
</reference>
<accession>A0A0P4VP62</accession>
<protein>
    <recommendedName>
        <fullName evidence="2">Endonuclease/exonuclease/phosphatase domain-containing protein</fullName>
    </recommendedName>
</protein>
<dbReference type="EMBL" id="GDRN01109458">
    <property type="protein sequence ID" value="JAI57071.1"/>
    <property type="molecule type" value="Transcribed_RNA"/>
</dbReference>
<dbReference type="SUPFAM" id="SSF56219">
    <property type="entry name" value="DNase I-like"/>
    <property type="match status" value="1"/>
</dbReference>
<dbReference type="Gene3D" id="3.60.10.10">
    <property type="entry name" value="Endonuclease/exonuclease/phosphatase"/>
    <property type="match status" value="1"/>
</dbReference>
<dbReference type="AlphaFoldDB" id="A0A0P4VP62"/>
<sequence length="217" mass="24447">MEALFFRVVINDSTGLLLCVMYRPPRQGRSALDFLTEELDTMLQRHKCSHVMILGDLNFHLEQDAFNSLLMVQGLTNHVSFPTHERGGSLDPVLTDLPDSSIVCHQLGTVGTSDHHAVLARVKLDIAREAAAPRTIWLWEQADWASLRHDIVRLDWDALLIGNAEEKATCNYPLQYNQTSLPSPATRQVRSSPTIFLPDPLKKKSVRIISQIKQRAS</sequence>
<dbReference type="InterPro" id="IPR036691">
    <property type="entry name" value="Endo/exonu/phosph_ase_sf"/>
</dbReference>
<name>A0A0P4VP62_SCYOL</name>
<evidence type="ECO:0000313" key="1">
    <source>
        <dbReference type="EMBL" id="JAI57071.1"/>
    </source>
</evidence>
<dbReference type="PANTHER" id="PTHR33776">
    <property type="entry name" value="ENDO/EXONUCLEASE/PHOSPHATASE DOMAIN-CONTAINING PROTEIN"/>
    <property type="match status" value="1"/>
</dbReference>
<evidence type="ECO:0008006" key="2">
    <source>
        <dbReference type="Google" id="ProtNLM"/>
    </source>
</evidence>
<proteinExistence type="predicted"/>
<dbReference type="PANTHER" id="PTHR33776:SF3">
    <property type="entry name" value="PHD-TYPE DOMAIN-CONTAINING PROTEIN"/>
    <property type="match status" value="1"/>
</dbReference>
<organism evidence="1">
    <name type="scientific">Scylla olivacea</name>
    <name type="common">Orange mud crab</name>
    <name type="synonym">Cancer olivacea</name>
    <dbReference type="NCBI Taxonomy" id="85551"/>
    <lineage>
        <taxon>Eukaryota</taxon>
        <taxon>Metazoa</taxon>
        <taxon>Ecdysozoa</taxon>
        <taxon>Arthropoda</taxon>
        <taxon>Crustacea</taxon>
        <taxon>Multicrustacea</taxon>
        <taxon>Malacostraca</taxon>
        <taxon>Eumalacostraca</taxon>
        <taxon>Eucarida</taxon>
        <taxon>Decapoda</taxon>
        <taxon>Pleocyemata</taxon>
        <taxon>Brachyura</taxon>
        <taxon>Eubrachyura</taxon>
        <taxon>Portunoidea</taxon>
        <taxon>Portunidae</taxon>
        <taxon>Portuninae</taxon>
        <taxon>Scylla</taxon>
    </lineage>
</organism>